<evidence type="ECO:0000256" key="5">
    <source>
        <dbReference type="ARBA" id="ARBA00047942"/>
    </source>
</evidence>
<accession>A0A1I1JZJ3</accession>
<feature type="domain" description="Type II methyltransferase M.TaqI-like" evidence="7">
    <location>
        <begin position="569"/>
        <end position="815"/>
    </location>
</feature>
<evidence type="ECO:0000256" key="1">
    <source>
        <dbReference type="ARBA" id="ARBA00011900"/>
    </source>
</evidence>
<name>A0A1H5SZY9_9PSEU</name>
<keyword evidence="4" id="KW-0949">S-adenosyl-L-methionine</keyword>
<organism evidence="8 11">
    <name type="scientific">Saccharopolyspora kobensis</name>
    <dbReference type="NCBI Taxonomy" id="146035"/>
    <lineage>
        <taxon>Bacteria</taxon>
        <taxon>Bacillati</taxon>
        <taxon>Actinomycetota</taxon>
        <taxon>Actinomycetes</taxon>
        <taxon>Pseudonocardiales</taxon>
        <taxon>Pseudonocardiaceae</taxon>
        <taxon>Saccharopolyspora</taxon>
    </lineage>
</organism>
<dbReference type="Pfam" id="PF07669">
    <property type="entry name" value="Eco57I"/>
    <property type="match status" value="1"/>
</dbReference>
<dbReference type="GO" id="GO:0009007">
    <property type="term" value="F:site-specific DNA-methyltransferase (adenine-specific) activity"/>
    <property type="evidence" value="ECO:0007669"/>
    <property type="project" value="UniProtKB-EC"/>
</dbReference>
<evidence type="ECO:0000259" key="7">
    <source>
        <dbReference type="Pfam" id="PF07669"/>
    </source>
</evidence>
<dbReference type="PANTHER" id="PTHR33841">
    <property type="entry name" value="DNA METHYLTRANSFERASE YEEA-RELATED"/>
    <property type="match status" value="1"/>
</dbReference>
<keyword evidence="2 8" id="KW-0489">Methyltransferase</keyword>
<dbReference type="PRINTS" id="PR00507">
    <property type="entry name" value="N12N6MTFRASE"/>
</dbReference>
<dbReference type="RefSeq" id="WP_093346392.1">
    <property type="nucleotide sequence ID" value="NZ_FNVB01000002.1"/>
</dbReference>
<dbReference type="Gene3D" id="3.40.50.150">
    <property type="entry name" value="Vaccinia Virus protein VP39"/>
    <property type="match status" value="2"/>
</dbReference>
<sequence length="1375" mass="153133">MSAVIRNQVFSAVHTIGGLLPADMLVRISEGKDVSGSKPSDYRVIGARSVSDEAERHWDYLKSVWAELRTKLPVAPESAVAPDHTGLAVTQWLLPLFAELGFGELTTVGTSGIASDDGSKTFPISHRWNHVPIHFAAWDHGLDKRPGGAGTTPPQSLVQECLNRTESQLWAVVTNGRQLRLLRDSSALATASYVEFDLEAIFDGELFSEFLLLYRLLHVSRFAIAEEASPATCWLETWRTDAITSGTRALDQLRDGVRNAITTLGTGFLQHPDNAQLRSNVDVTALHQALLRLVYRLLFVFVAEDRDVLHPPAPTDAEEKKRHELARRRYEEYFSSARLRRIARRRRGTAHGDLYRSLRLVLDALGDEAGRPELGLPGIGGIFDETEADAVLHGLSLTNEALLAAVRHLAQVRDVASRRIRAVDYQHLGAEELGSVYESLLEYVPKHSPAERKFELVELAGNERKTTGSYYTPSSLIETLLDTTLDPVIDDAMKRGEQAASAAGEADPTEAITRELLSLTVCDPACGSGHFLVAAARRIAKRVAAVREHNPEPTLGAVRHALHEVIARCIYGVDLNPMAVELAKVSLWLEALEPGKPLSFLDAHVKCGNALIGATPALLRGGIPDEAFKPIEGDDKKFAKALEKQNKKEREGQFSLFDTDTAAKISNTVFASSLRRITTAPADNLTDVRRQESAYDDFTESPEYKRALQVADAWCAAFLWRKSPDAPRAVTADIFRDLQEPEVAAASQATHDEIARLRDQYRFFHWHLEFPDVFTVSDSGSGVDEVSGWSGGFSCVLGNPPWERIKLQEQEFFAQRDEVIATARNAAARKKLIAELKGDPDRKDLYVEFEVAKRKAEGESHFLRIGGRYPLTGRGDINTYAVFAETDRTLVGPHGRMGVIVPTGIATDATTQHFFRDLVVSRSLVAVLGFYDRKKIFTGADVHGFCLFAVAGRSQEVSAAEFSFFVQSIEDLGVPGVRYRLTPDEIMLLNPNTGTCPVFRSRRDAEITLGIYRRVPVLVKEPDEQGEGGSNPWGVSFMTMFHMSNDSHLFHTREALEADSWTLVGNVFTKGDDRMLPLYESKMLHYYDHRWGTYDKAGDIRDLDLDGKRDVNAVAIPRYWVSEDNVPTDRFDKKGDRIYEPGVEARLAGKRWDRDWLLGWRDICRATDERTAITGVFPRCGVGNNLPVSTIDADCRDAGGLLVGCLASFVLDFVARLKVGGVHLNFFISRQLPVLPPNVVYPHAKFINDRVRELAYTSRDMEPFARDLGDIGAPFRWDDERRTMIRAELDALFFHLYGISRDDADYILDTFPVVKRRDEAKYGTYRTKELILGEYDRMAAAGVSLDTPLVDGQNYTSTLTPPPGHGPRHPAREEV</sequence>
<dbReference type="EMBL" id="FNVB01000002">
    <property type="protein sequence ID" value="SEF56153.1"/>
    <property type="molecule type" value="Genomic_DNA"/>
</dbReference>
<evidence type="ECO:0000256" key="3">
    <source>
        <dbReference type="ARBA" id="ARBA00022679"/>
    </source>
</evidence>
<keyword evidence="10" id="KW-1185">Reference proteome</keyword>
<dbReference type="Proteomes" id="UP000236729">
    <property type="component" value="Unassembled WGS sequence"/>
</dbReference>
<evidence type="ECO:0000256" key="4">
    <source>
        <dbReference type="ARBA" id="ARBA00022691"/>
    </source>
</evidence>
<dbReference type="InterPro" id="IPR011639">
    <property type="entry name" value="MethylTrfase_TaqI-like_dom"/>
</dbReference>
<dbReference type="EC" id="2.1.1.72" evidence="1"/>
<evidence type="ECO:0000313" key="11">
    <source>
        <dbReference type="Proteomes" id="UP000236729"/>
    </source>
</evidence>
<dbReference type="InterPro" id="IPR050953">
    <property type="entry name" value="N4_N6_ade-DNA_methylase"/>
</dbReference>
<feature type="region of interest" description="Disordered" evidence="6">
    <location>
        <begin position="1351"/>
        <end position="1375"/>
    </location>
</feature>
<dbReference type="EMBL" id="FOME01000001">
    <property type="protein sequence ID" value="SFC51918.1"/>
    <property type="molecule type" value="Genomic_DNA"/>
</dbReference>
<evidence type="ECO:0000256" key="6">
    <source>
        <dbReference type="SAM" id="MobiDB-lite"/>
    </source>
</evidence>
<gene>
    <name evidence="8" type="ORF">SAMN02982929_00084</name>
    <name evidence="9" type="ORF">SAMN05216506_101948</name>
</gene>
<evidence type="ECO:0000256" key="2">
    <source>
        <dbReference type="ARBA" id="ARBA00022603"/>
    </source>
</evidence>
<dbReference type="GO" id="GO:0032259">
    <property type="term" value="P:methylation"/>
    <property type="evidence" value="ECO:0007669"/>
    <property type="project" value="UniProtKB-KW"/>
</dbReference>
<protein>
    <recommendedName>
        <fullName evidence="1">site-specific DNA-methyltransferase (adenine-specific)</fullName>
        <ecNumber evidence="1">2.1.1.72</ecNumber>
    </recommendedName>
</protein>
<evidence type="ECO:0000313" key="10">
    <source>
        <dbReference type="Proteomes" id="UP000199690"/>
    </source>
</evidence>
<dbReference type="SUPFAM" id="SSF53335">
    <property type="entry name" value="S-adenosyl-L-methionine-dependent methyltransferases"/>
    <property type="match status" value="1"/>
</dbReference>
<evidence type="ECO:0000313" key="9">
    <source>
        <dbReference type="EMBL" id="SFC51918.1"/>
    </source>
</evidence>
<keyword evidence="3" id="KW-0808">Transferase</keyword>
<evidence type="ECO:0000313" key="8">
    <source>
        <dbReference type="EMBL" id="SEF56153.1"/>
    </source>
</evidence>
<proteinExistence type="predicted"/>
<dbReference type="PANTHER" id="PTHR33841:SF1">
    <property type="entry name" value="DNA METHYLTRANSFERASE A"/>
    <property type="match status" value="1"/>
</dbReference>
<dbReference type="Proteomes" id="UP000199690">
    <property type="component" value="Unassembled WGS sequence"/>
</dbReference>
<comment type="catalytic activity">
    <reaction evidence="5">
        <text>a 2'-deoxyadenosine in DNA + S-adenosyl-L-methionine = an N(6)-methyl-2'-deoxyadenosine in DNA + S-adenosyl-L-homocysteine + H(+)</text>
        <dbReference type="Rhea" id="RHEA:15197"/>
        <dbReference type="Rhea" id="RHEA-COMP:12418"/>
        <dbReference type="Rhea" id="RHEA-COMP:12419"/>
        <dbReference type="ChEBI" id="CHEBI:15378"/>
        <dbReference type="ChEBI" id="CHEBI:57856"/>
        <dbReference type="ChEBI" id="CHEBI:59789"/>
        <dbReference type="ChEBI" id="CHEBI:90615"/>
        <dbReference type="ChEBI" id="CHEBI:90616"/>
        <dbReference type="EC" id="2.1.1.72"/>
    </reaction>
</comment>
<reference evidence="8" key="1">
    <citation type="submission" date="2016-10" db="EMBL/GenBank/DDBJ databases">
        <authorList>
            <person name="de Groot N.N."/>
        </authorList>
    </citation>
    <scope>NUCLEOTIDE SEQUENCE [LARGE SCALE GENOMIC DNA]</scope>
    <source>
        <strain evidence="8">ATCC 20501</strain>
    </source>
</reference>
<dbReference type="InterPro" id="IPR029063">
    <property type="entry name" value="SAM-dependent_MTases_sf"/>
</dbReference>
<accession>A0A1H5SZY9</accession>
<dbReference type="GO" id="GO:0006304">
    <property type="term" value="P:DNA modification"/>
    <property type="evidence" value="ECO:0007669"/>
    <property type="project" value="InterPro"/>
</dbReference>
<reference evidence="10 11" key="2">
    <citation type="submission" date="2016-10" db="EMBL/GenBank/DDBJ databases">
        <authorList>
            <person name="Varghese N."/>
            <person name="Submissions S."/>
        </authorList>
    </citation>
    <scope>NUCLEOTIDE SEQUENCE [LARGE SCALE GENOMIC DNA]</scope>
    <source>
        <strain evidence="11">ATCC 20501</strain>
        <strain evidence="9 10">CGMCC 4.3529</strain>
    </source>
</reference>